<evidence type="ECO:0000313" key="3">
    <source>
        <dbReference type="EMBL" id="TNV83700.1"/>
    </source>
</evidence>
<gene>
    <name evidence="3" type="ORF">FGO68_gene15293</name>
</gene>
<comment type="caution">
    <text evidence="3">The sequence shown here is derived from an EMBL/GenBank/DDBJ whole genome shotgun (WGS) entry which is preliminary data.</text>
</comment>
<evidence type="ECO:0000256" key="1">
    <source>
        <dbReference type="SAM" id="Coils"/>
    </source>
</evidence>
<evidence type="ECO:0000256" key="2">
    <source>
        <dbReference type="SAM" id="MobiDB-lite"/>
    </source>
</evidence>
<keyword evidence="1" id="KW-0175">Coiled coil</keyword>
<feature type="compositionally biased region" description="Polar residues" evidence="2">
    <location>
        <begin position="306"/>
        <end position="322"/>
    </location>
</feature>
<dbReference type="Proteomes" id="UP000785679">
    <property type="component" value="Unassembled WGS sequence"/>
</dbReference>
<sequence>MDFDKRIVTLKELQRVVNELEQKAFDNEKKVSDLEHSLQSHILQYNLRMKTEKRARTNPTQLLKQTFIEGSAGEEQIGGPQSKFKKAVTLTAGRISAQRRSINAFNTLLSDIRNEGGQTSDQHDTDVEAVAAHSKANSKGLILNPIPTQLSKSIEIPEELVHQIEERVCNSQPIKRMIIENIQRLQNDLDAKLREQLELMRPKESMNLKDKMAKQLKEKMQQGVIQQQNEAISKLKEDFAQLNTKISELQTISTVIQRQQTTSSQDQRPMTADSVIPQPNEKSGTKQSEVVNMSGDAKNGNLFRSLKSSSNISSDGQNTNASEEVRTKPPMQVSSSLIPNN</sequence>
<protein>
    <submittedName>
        <fullName evidence="3">Uncharacterized protein</fullName>
    </submittedName>
</protein>
<feature type="coiled-coil region" evidence="1">
    <location>
        <begin position="10"/>
        <end position="37"/>
    </location>
</feature>
<keyword evidence="4" id="KW-1185">Reference proteome</keyword>
<proteinExistence type="predicted"/>
<feature type="coiled-coil region" evidence="1">
    <location>
        <begin position="225"/>
        <end position="252"/>
    </location>
</feature>
<reference evidence="3" key="1">
    <citation type="submission" date="2019-06" db="EMBL/GenBank/DDBJ databases">
        <authorList>
            <person name="Zheng W."/>
        </authorList>
    </citation>
    <scope>NUCLEOTIDE SEQUENCE</scope>
    <source>
        <strain evidence="3">QDHG01</strain>
    </source>
</reference>
<evidence type="ECO:0000313" key="4">
    <source>
        <dbReference type="Proteomes" id="UP000785679"/>
    </source>
</evidence>
<accession>A0A8J8P0E1</accession>
<feature type="compositionally biased region" description="Polar residues" evidence="2">
    <location>
        <begin position="280"/>
        <end position="291"/>
    </location>
</feature>
<dbReference type="EMBL" id="RRYP01003550">
    <property type="protein sequence ID" value="TNV83700.1"/>
    <property type="molecule type" value="Genomic_DNA"/>
</dbReference>
<name>A0A8J8P0E1_HALGN</name>
<organism evidence="3 4">
    <name type="scientific">Halteria grandinella</name>
    <dbReference type="NCBI Taxonomy" id="5974"/>
    <lineage>
        <taxon>Eukaryota</taxon>
        <taxon>Sar</taxon>
        <taxon>Alveolata</taxon>
        <taxon>Ciliophora</taxon>
        <taxon>Intramacronucleata</taxon>
        <taxon>Spirotrichea</taxon>
        <taxon>Stichotrichia</taxon>
        <taxon>Sporadotrichida</taxon>
        <taxon>Halteriidae</taxon>
        <taxon>Halteria</taxon>
    </lineage>
</organism>
<feature type="compositionally biased region" description="Low complexity" evidence="2">
    <location>
        <begin position="257"/>
        <end position="268"/>
    </location>
</feature>
<feature type="compositionally biased region" description="Polar residues" evidence="2">
    <location>
        <begin position="332"/>
        <end position="341"/>
    </location>
</feature>
<dbReference type="AlphaFoldDB" id="A0A8J8P0E1"/>
<feature type="region of interest" description="Disordered" evidence="2">
    <location>
        <begin position="257"/>
        <end position="341"/>
    </location>
</feature>